<protein>
    <recommendedName>
        <fullName evidence="5">Glycosyltransferase 61 catalytic domain-containing protein</fullName>
    </recommendedName>
</protein>
<proteinExistence type="predicted"/>
<dbReference type="GO" id="GO:0000139">
    <property type="term" value="C:Golgi membrane"/>
    <property type="evidence" value="ECO:0007669"/>
    <property type="project" value="UniProtKB-SubCell"/>
</dbReference>
<reference evidence="6" key="1">
    <citation type="journal article" date="2017" name="Nature">
        <title>The genome of Chenopodium quinoa.</title>
        <authorList>
            <person name="Jarvis D.E."/>
            <person name="Ho Y.S."/>
            <person name="Lightfoot D.J."/>
            <person name="Schmoeckel S.M."/>
            <person name="Li B."/>
            <person name="Borm T.J.A."/>
            <person name="Ohyanagi H."/>
            <person name="Mineta K."/>
            <person name="Michell C.T."/>
            <person name="Saber N."/>
            <person name="Kharbatia N.M."/>
            <person name="Rupper R.R."/>
            <person name="Sharp A.R."/>
            <person name="Dally N."/>
            <person name="Boughton B.A."/>
            <person name="Woo Y.H."/>
            <person name="Gao G."/>
            <person name="Schijlen E.G.W.M."/>
            <person name="Guo X."/>
            <person name="Momin A.A."/>
            <person name="Negrao S."/>
            <person name="Al-Babili S."/>
            <person name="Gehring C."/>
            <person name="Roessner U."/>
            <person name="Jung C."/>
            <person name="Murphy K."/>
            <person name="Arold S.T."/>
            <person name="Gojobori T."/>
            <person name="van der Linden C.G."/>
            <person name="van Loo E.N."/>
            <person name="Jellen E.N."/>
            <person name="Maughan P.J."/>
            <person name="Tester M."/>
        </authorList>
    </citation>
    <scope>NUCLEOTIDE SEQUENCE [LARGE SCALE GENOMIC DNA]</scope>
    <source>
        <strain evidence="6">cv. PI 614886</strain>
    </source>
</reference>
<evidence type="ECO:0000256" key="1">
    <source>
        <dbReference type="ARBA" id="ARBA00004323"/>
    </source>
</evidence>
<evidence type="ECO:0000259" key="5">
    <source>
        <dbReference type="Pfam" id="PF04577"/>
    </source>
</evidence>
<comment type="subcellular location">
    <subcellularLocation>
        <location evidence="1">Golgi apparatus membrane</location>
        <topology evidence="1">Single-pass type II membrane protein</topology>
    </subcellularLocation>
</comment>
<feature type="domain" description="Glycosyltransferase 61 catalytic" evidence="5">
    <location>
        <begin position="244"/>
        <end position="328"/>
    </location>
</feature>
<reference evidence="6" key="2">
    <citation type="submission" date="2021-03" db="UniProtKB">
        <authorList>
            <consortium name="EnsemblPlants"/>
        </authorList>
    </citation>
    <scope>IDENTIFICATION</scope>
</reference>
<evidence type="ECO:0000256" key="4">
    <source>
        <dbReference type="ARBA" id="ARBA00023180"/>
    </source>
</evidence>
<organism evidence="6 7">
    <name type="scientific">Chenopodium quinoa</name>
    <name type="common">Quinoa</name>
    <dbReference type="NCBI Taxonomy" id="63459"/>
    <lineage>
        <taxon>Eukaryota</taxon>
        <taxon>Viridiplantae</taxon>
        <taxon>Streptophyta</taxon>
        <taxon>Embryophyta</taxon>
        <taxon>Tracheophyta</taxon>
        <taxon>Spermatophyta</taxon>
        <taxon>Magnoliopsida</taxon>
        <taxon>eudicotyledons</taxon>
        <taxon>Gunneridae</taxon>
        <taxon>Pentapetalae</taxon>
        <taxon>Caryophyllales</taxon>
        <taxon>Chenopodiaceae</taxon>
        <taxon>Chenopodioideae</taxon>
        <taxon>Atripliceae</taxon>
        <taxon>Chenopodium</taxon>
    </lineage>
</organism>
<keyword evidence="2" id="KW-0328">Glycosyltransferase</keyword>
<dbReference type="PANTHER" id="PTHR20961:SF98">
    <property type="entry name" value="GLYCOSYLTRANSFERASE"/>
    <property type="match status" value="1"/>
</dbReference>
<dbReference type="Proteomes" id="UP000596660">
    <property type="component" value="Unplaced"/>
</dbReference>
<name>A0A803MNL0_CHEQI</name>
<keyword evidence="7" id="KW-1185">Reference proteome</keyword>
<dbReference type="InterPro" id="IPR049625">
    <property type="entry name" value="Glyco_transf_61_cat"/>
</dbReference>
<evidence type="ECO:0000313" key="6">
    <source>
        <dbReference type="EnsemblPlants" id="AUR62032861-RA:cds"/>
    </source>
</evidence>
<feature type="domain" description="Glycosyltransferase 61 catalytic" evidence="5">
    <location>
        <begin position="632"/>
        <end position="747"/>
    </location>
</feature>
<keyword evidence="4" id="KW-0325">Glycoprotein</keyword>
<dbReference type="Pfam" id="PF04577">
    <property type="entry name" value="Glyco_transf_61"/>
    <property type="match status" value="2"/>
</dbReference>
<dbReference type="AlphaFoldDB" id="A0A803MNL0"/>
<dbReference type="EnsemblPlants" id="AUR62032861-RA">
    <property type="protein sequence ID" value="AUR62032861-RA:cds"/>
    <property type="gene ID" value="AUR62032861"/>
</dbReference>
<keyword evidence="3" id="KW-0808">Transferase</keyword>
<dbReference type="PANTHER" id="PTHR20961">
    <property type="entry name" value="GLYCOSYLTRANSFERASE"/>
    <property type="match status" value="1"/>
</dbReference>
<evidence type="ECO:0000313" key="7">
    <source>
        <dbReference type="Proteomes" id="UP000596660"/>
    </source>
</evidence>
<sequence length="839" mass="94743">MRSLSSLPISKLPVQHDASKLSSKISLSSSRHLSSNPNLIEPSIHCDQSHRLYDWCHLRSPTILDPKRATFSSRSLSPSMNPPIVEKVRPYPRKTDINSMSNIREITLTTKLSHSPCTIVHDTPALVFSIGGYTGNFFHDFNDGFVPLFITINTLFPDQEVTLVITNYTEWWYGKYEAILPQFSSRPIINLDNQTVSHCFPSVVAGLITHGPMTINPNLMPHRKSFIDFHALLEEGYRKCLVWPPPKIKSKPRLVLVSRSGAVGRVILNQDNVIKAAQEEGFDVVIFEPSAYTYLCDVYRLINGSHAIMGVHGAALTHSLFLQPGAAFIQVVPLGGDWLARTYFRNLAKGMKLEYMEYKVQPEESSLVEKYGKDHIMIRDPNSITNTNWSALHNIYLRSQDVRLDIGRFRSCLKMAYAKAKRSMEHQGNETLASKTTNGSLSSAWALIQSLQGEPIICDRTHDNYDWCFLNRPTILDSNSTTFYTIGSQHSQNPTTKPTIMEKVRPYPRKWENFTMSLVSEITLTTSLLDKPCEIYHESPALVFSVSGYTGNFFHDFNDGIIPLYVTINTLFPDQDVTLVIADFTNWWYSKYEVLLRALTKHGIVNLANQTSTHCFPSTAVGLISHGPMTILPNDHPYHKSSFLDFRSLLEIAYTKCHATPPPPLKEGKPRLVFMSRAGKVGRVILNQHEIIKAAEKAGFDVVLFQPTKFTYLCDAYRLINGSHGMIGVHGAALTHSLFLRPGSVLIQIVPLGNEWLADSYFKNLANSLKFEYVEYIIRAKESSLAEQYGLNHKIVTNPSLIIRGNWSALDSIYLKGQDVTLDLNRFRTYIEIAYSKAK</sequence>
<evidence type="ECO:0000256" key="2">
    <source>
        <dbReference type="ARBA" id="ARBA00022676"/>
    </source>
</evidence>
<accession>A0A803MNL0</accession>
<dbReference type="Gramene" id="AUR62032861-RA">
    <property type="protein sequence ID" value="AUR62032861-RA:cds"/>
    <property type="gene ID" value="AUR62032861"/>
</dbReference>
<dbReference type="InterPro" id="IPR007657">
    <property type="entry name" value="Glycosyltransferase_61"/>
</dbReference>
<evidence type="ECO:0000256" key="3">
    <source>
        <dbReference type="ARBA" id="ARBA00022679"/>
    </source>
</evidence>
<dbReference type="GO" id="GO:0016763">
    <property type="term" value="F:pentosyltransferase activity"/>
    <property type="evidence" value="ECO:0007669"/>
    <property type="project" value="UniProtKB-ARBA"/>
</dbReference>